<dbReference type="InterPro" id="IPR007712">
    <property type="entry name" value="RelE/ParE_toxin"/>
</dbReference>
<evidence type="ECO:0000256" key="1">
    <source>
        <dbReference type="ARBA" id="ARBA00006226"/>
    </source>
</evidence>
<reference evidence="3 4" key="1">
    <citation type="submission" date="2015-08" db="EMBL/GenBank/DDBJ databases">
        <authorList>
            <person name="Babu N.S."/>
            <person name="Beckwith C.J."/>
            <person name="Beseler K.G."/>
            <person name="Brison A."/>
            <person name="Carone J.V."/>
            <person name="Caskin T.P."/>
            <person name="Diamond M."/>
            <person name="Durham M.E."/>
            <person name="Foxe J.M."/>
            <person name="Go M."/>
            <person name="Henderson B.A."/>
            <person name="Jones I.B."/>
            <person name="McGettigan J.A."/>
            <person name="Micheletti S.J."/>
            <person name="Nasrallah M.E."/>
            <person name="Ortiz D."/>
            <person name="Piller C.R."/>
            <person name="Privatt S.R."/>
            <person name="Schneider S.L."/>
            <person name="Sharp S."/>
            <person name="Smith T.C."/>
            <person name="Stanton J.D."/>
            <person name="Ullery H.E."/>
            <person name="Wilson R.J."/>
            <person name="Serrano M.G."/>
            <person name="Buck G."/>
            <person name="Lee V."/>
            <person name="Wang Y."/>
            <person name="Carvalho R."/>
            <person name="Voegtly L."/>
            <person name="Shi R."/>
            <person name="Duckworth R."/>
            <person name="Johnson A."/>
            <person name="Loviza R."/>
            <person name="Walstead R."/>
            <person name="Shah Z."/>
            <person name="Kiflezghi M."/>
            <person name="Wade K."/>
            <person name="Ball S.L."/>
            <person name="Bradley K.W."/>
            <person name="Asai D.J."/>
            <person name="Bowman C.A."/>
            <person name="Russell D.A."/>
            <person name="Pope W.H."/>
            <person name="Jacobs-Sera D."/>
            <person name="Hendrix R.W."/>
            <person name="Hatfull G.F."/>
        </authorList>
    </citation>
    <scope>NUCLEOTIDE SEQUENCE [LARGE SCALE GENOMIC DNA]</scope>
    <source>
        <strain evidence="3 4">PUDD_83A45</strain>
    </source>
</reference>
<keyword evidence="2" id="KW-1277">Toxin-antitoxin system</keyword>
<dbReference type="STRING" id="156976.AK829_04695"/>
<dbReference type="Proteomes" id="UP000060016">
    <property type="component" value="Chromosome"/>
</dbReference>
<evidence type="ECO:0000313" key="4">
    <source>
        <dbReference type="Proteomes" id="UP000060016"/>
    </source>
</evidence>
<dbReference type="AlphaFoldDB" id="A0A0K1RBL3"/>
<dbReference type="PANTHER" id="PTHR35601">
    <property type="entry name" value="TOXIN RELE"/>
    <property type="match status" value="1"/>
</dbReference>
<dbReference type="InterPro" id="IPR035093">
    <property type="entry name" value="RelE/ParE_toxin_dom_sf"/>
</dbReference>
<comment type="similarity">
    <text evidence="1">Belongs to the RelE toxin family.</text>
</comment>
<dbReference type="EMBL" id="CP012342">
    <property type="protein sequence ID" value="AKV58586.1"/>
    <property type="molecule type" value="Genomic_DNA"/>
</dbReference>
<name>A0A0K1RBL3_9CORY</name>
<accession>A0A0K1RBL3</accession>
<protein>
    <submittedName>
        <fullName evidence="3">Plasmid stabilization protein</fullName>
    </submittedName>
</protein>
<dbReference type="PATRIC" id="fig|156976.3.peg.932"/>
<sequence length="87" mass="9896">MPRQYRILYARSAAKAIKKLDRTTAKRITEAISNLAEDPRPAGSIKLAGGDGERRIRIGDYRVIYKVEDDQLIVIVLKAGHRRSIYQ</sequence>
<proteinExistence type="inferred from homology"/>
<dbReference type="NCBIfam" id="TIGR02385">
    <property type="entry name" value="RelE_StbE"/>
    <property type="match status" value="1"/>
</dbReference>
<evidence type="ECO:0000256" key="2">
    <source>
        <dbReference type="ARBA" id="ARBA00022649"/>
    </source>
</evidence>
<dbReference type="KEGG" id="crie:AK829_04695"/>
<evidence type="ECO:0000313" key="3">
    <source>
        <dbReference type="EMBL" id="AKV58586.1"/>
    </source>
</evidence>
<keyword evidence="4" id="KW-1185">Reference proteome</keyword>
<gene>
    <name evidence="3" type="ORF">AK829_04695</name>
</gene>
<dbReference type="SUPFAM" id="SSF143011">
    <property type="entry name" value="RelE-like"/>
    <property type="match status" value="1"/>
</dbReference>
<dbReference type="Pfam" id="PF05016">
    <property type="entry name" value="ParE_toxin"/>
    <property type="match status" value="1"/>
</dbReference>
<dbReference type="Gene3D" id="3.30.2310.20">
    <property type="entry name" value="RelE-like"/>
    <property type="match status" value="1"/>
</dbReference>
<organism evidence="3 4">
    <name type="scientific">Corynebacterium riegelii</name>
    <dbReference type="NCBI Taxonomy" id="156976"/>
    <lineage>
        <taxon>Bacteria</taxon>
        <taxon>Bacillati</taxon>
        <taxon>Actinomycetota</taxon>
        <taxon>Actinomycetes</taxon>
        <taxon>Mycobacteriales</taxon>
        <taxon>Corynebacteriaceae</taxon>
        <taxon>Corynebacterium</taxon>
    </lineage>
</organism>
<dbReference type="PANTHER" id="PTHR35601:SF1">
    <property type="entry name" value="TOXIN RELE"/>
    <property type="match status" value="1"/>
</dbReference>
<dbReference type="RefSeq" id="WP_052204705.1">
    <property type="nucleotide sequence ID" value="NZ_BAAAGW010000002.1"/>
</dbReference>